<evidence type="ECO:0000313" key="7">
    <source>
        <dbReference type="EMBL" id="ACY99587.1"/>
    </source>
</evidence>
<dbReference type="PANTHER" id="PTHR10846:SF8">
    <property type="entry name" value="INNER MEMBRANE PROTEIN YRBG"/>
    <property type="match status" value="1"/>
</dbReference>
<evidence type="ECO:0000256" key="4">
    <source>
        <dbReference type="ARBA" id="ARBA00023136"/>
    </source>
</evidence>
<dbReference type="GO" id="GO:0005262">
    <property type="term" value="F:calcium channel activity"/>
    <property type="evidence" value="ECO:0007669"/>
    <property type="project" value="TreeGrafter"/>
</dbReference>
<keyword evidence="8" id="KW-1185">Reference proteome</keyword>
<evidence type="ECO:0000313" key="8">
    <source>
        <dbReference type="Proteomes" id="UP000001918"/>
    </source>
</evidence>
<dbReference type="EMBL" id="CP001738">
    <property type="protein sequence ID" value="ACY99587.1"/>
    <property type="molecule type" value="Genomic_DNA"/>
</dbReference>
<dbReference type="InterPro" id="IPR004837">
    <property type="entry name" value="NaCa_Exmemb"/>
</dbReference>
<feature type="transmembrane region" description="Helical" evidence="5">
    <location>
        <begin position="63"/>
        <end position="86"/>
    </location>
</feature>
<dbReference type="GO" id="GO:0005886">
    <property type="term" value="C:plasma membrane"/>
    <property type="evidence" value="ECO:0007669"/>
    <property type="project" value="TreeGrafter"/>
</dbReference>
<evidence type="ECO:0000259" key="6">
    <source>
        <dbReference type="Pfam" id="PF01699"/>
    </source>
</evidence>
<evidence type="ECO:0000256" key="3">
    <source>
        <dbReference type="ARBA" id="ARBA00022989"/>
    </source>
</evidence>
<feature type="transmembrane region" description="Helical" evidence="5">
    <location>
        <begin position="30"/>
        <end position="51"/>
    </location>
</feature>
<dbReference type="InterPro" id="IPR044880">
    <property type="entry name" value="NCX_ion-bd_dom_sf"/>
</dbReference>
<gene>
    <name evidence="7" type="ordered locus">Tcur_4058</name>
</gene>
<feature type="transmembrane region" description="Helical" evidence="5">
    <location>
        <begin position="98"/>
        <end position="115"/>
    </location>
</feature>
<dbReference type="KEGG" id="tcu:Tcur_4058"/>
<evidence type="ECO:0000256" key="2">
    <source>
        <dbReference type="ARBA" id="ARBA00022692"/>
    </source>
</evidence>
<dbReference type="Proteomes" id="UP000001918">
    <property type="component" value="Chromosome"/>
</dbReference>
<dbReference type="HOGENOM" id="CLU_007948_0_3_11"/>
<feature type="domain" description="Sodium/calcium exchanger membrane region" evidence="6">
    <location>
        <begin position="2"/>
        <end position="138"/>
    </location>
</feature>
<reference evidence="7 8" key="1">
    <citation type="journal article" date="2011" name="Stand. Genomic Sci.">
        <title>Complete genome sequence of Thermomonospora curvata type strain (B9).</title>
        <authorList>
            <person name="Chertkov O."/>
            <person name="Sikorski J."/>
            <person name="Nolan M."/>
            <person name="Lapidus A."/>
            <person name="Lucas S."/>
            <person name="Del Rio T.G."/>
            <person name="Tice H."/>
            <person name="Cheng J.F."/>
            <person name="Goodwin L."/>
            <person name="Pitluck S."/>
            <person name="Liolios K."/>
            <person name="Ivanova N."/>
            <person name="Mavromatis K."/>
            <person name="Mikhailova N."/>
            <person name="Ovchinnikova G."/>
            <person name="Pati A."/>
            <person name="Chen A."/>
            <person name="Palaniappan K."/>
            <person name="Djao O.D."/>
            <person name="Land M."/>
            <person name="Hauser L."/>
            <person name="Chang Y.J."/>
            <person name="Jeffries C.D."/>
            <person name="Brettin T."/>
            <person name="Han C."/>
            <person name="Detter J.C."/>
            <person name="Rohde M."/>
            <person name="Goker M."/>
            <person name="Woyke T."/>
            <person name="Bristow J."/>
            <person name="Eisen J.A."/>
            <person name="Markowitz V."/>
            <person name="Hugenholtz P."/>
            <person name="Klenk H.P."/>
            <person name="Kyrpides N.C."/>
        </authorList>
    </citation>
    <scope>NUCLEOTIDE SEQUENCE [LARGE SCALE GENOMIC DNA]</scope>
    <source>
        <strain evidence="8">ATCC 19995 / DSM 43183 / JCM 3096 / KCTC 9072 / NBRC 15933 / NCIMB 10081 / Henssen B9</strain>
    </source>
</reference>
<dbReference type="NCBIfam" id="TIGR00367">
    <property type="entry name" value="calcium/sodium antiporter"/>
    <property type="match status" value="1"/>
</dbReference>
<name>D1AF43_THECD</name>
<dbReference type="eggNOG" id="COG0530">
    <property type="taxonomic scope" value="Bacteria"/>
</dbReference>
<feature type="domain" description="Sodium/calcium exchanger membrane region" evidence="6">
    <location>
        <begin position="174"/>
        <end position="315"/>
    </location>
</feature>
<proteinExistence type="predicted"/>
<dbReference type="GO" id="GO:0008273">
    <property type="term" value="F:calcium, potassium:sodium antiporter activity"/>
    <property type="evidence" value="ECO:0007669"/>
    <property type="project" value="TreeGrafter"/>
</dbReference>
<sequence length="319" mass="33167">MLILSGLAALVVGAELLVRASARLARRLGVAPMIIGLTIVAIGTSAPELAIGIDAALIGAGDIVVGNIAGTNVVNLMLILGFSALLRPLPLHGRTLRLDLPMMSLTAVVLLALVADRRLSRLDGALLVAIAVGYTVVIVRSSRRESADVRLEYEEETPPPAHGRSAALIAAECCVLLAGIVVIVTGADWLVNGAVDFARRFGVSEAVIGLTIVAVGTSAPEFATMVVATIRDHRDVAVGNLIGSSVYNIALILGVTALVPSDGVELAAQLVRIDLPLMVAAVLVCVPAFVSGRELTRLEGGSFVLAYLVYLGYLLFVRT</sequence>
<dbReference type="AlphaFoldDB" id="D1AF43"/>
<feature type="transmembrane region" description="Helical" evidence="5">
    <location>
        <begin position="166"/>
        <end position="191"/>
    </location>
</feature>
<dbReference type="GO" id="GO:0006874">
    <property type="term" value="P:intracellular calcium ion homeostasis"/>
    <property type="evidence" value="ECO:0007669"/>
    <property type="project" value="TreeGrafter"/>
</dbReference>
<evidence type="ECO:0000256" key="5">
    <source>
        <dbReference type="SAM" id="Phobius"/>
    </source>
</evidence>
<evidence type="ECO:0000256" key="1">
    <source>
        <dbReference type="ARBA" id="ARBA00004141"/>
    </source>
</evidence>
<comment type="subcellular location">
    <subcellularLocation>
        <location evidence="1">Membrane</location>
        <topology evidence="1">Multi-pass membrane protein</topology>
    </subcellularLocation>
</comment>
<keyword evidence="2 5" id="KW-0812">Transmembrane</keyword>
<keyword evidence="3 5" id="KW-1133">Transmembrane helix</keyword>
<feature type="transmembrane region" description="Helical" evidence="5">
    <location>
        <begin position="271"/>
        <end position="292"/>
    </location>
</feature>
<dbReference type="InterPro" id="IPR004481">
    <property type="entry name" value="K/Na/Ca-exchanger"/>
</dbReference>
<dbReference type="PANTHER" id="PTHR10846">
    <property type="entry name" value="SODIUM/POTASSIUM/CALCIUM EXCHANGER"/>
    <property type="match status" value="1"/>
</dbReference>
<accession>D1AF43</accession>
<feature type="transmembrane region" description="Helical" evidence="5">
    <location>
        <begin position="203"/>
        <end position="230"/>
    </location>
</feature>
<keyword evidence="4 5" id="KW-0472">Membrane</keyword>
<protein>
    <submittedName>
        <fullName evidence="7">Na+/Ca+ antiporter, CaCA family</fullName>
    </submittedName>
</protein>
<feature type="transmembrane region" description="Helical" evidence="5">
    <location>
        <begin position="122"/>
        <end position="141"/>
    </location>
</feature>
<feature type="transmembrane region" description="Helical" evidence="5">
    <location>
        <begin position="236"/>
        <end position="259"/>
    </location>
</feature>
<feature type="transmembrane region" description="Helical" evidence="5">
    <location>
        <begin position="298"/>
        <end position="317"/>
    </location>
</feature>
<dbReference type="Pfam" id="PF01699">
    <property type="entry name" value="Na_Ca_ex"/>
    <property type="match status" value="2"/>
</dbReference>
<dbReference type="RefSeq" id="WP_012854371.1">
    <property type="nucleotide sequence ID" value="NC_013510.1"/>
</dbReference>
<organism evidence="7 8">
    <name type="scientific">Thermomonospora curvata (strain ATCC 19995 / DSM 43183 / JCM 3096 / KCTC 9072 / NBRC 15933 / NCIMB 10081 / Henssen B9)</name>
    <dbReference type="NCBI Taxonomy" id="471852"/>
    <lineage>
        <taxon>Bacteria</taxon>
        <taxon>Bacillati</taxon>
        <taxon>Actinomycetota</taxon>
        <taxon>Actinomycetes</taxon>
        <taxon>Streptosporangiales</taxon>
        <taxon>Thermomonosporaceae</taxon>
        <taxon>Thermomonospora</taxon>
    </lineage>
</organism>
<dbReference type="Gene3D" id="1.20.1420.30">
    <property type="entry name" value="NCX, central ion-binding region"/>
    <property type="match status" value="1"/>
</dbReference>